<feature type="compositionally biased region" description="Low complexity" evidence="1">
    <location>
        <begin position="123"/>
        <end position="132"/>
    </location>
</feature>
<evidence type="ECO:0000256" key="1">
    <source>
        <dbReference type="SAM" id="MobiDB-lite"/>
    </source>
</evidence>
<protein>
    <submittedName>
        <fullName evidence="2">Uncharacterized protein</fullName>
    </submittedName>
</protein>
<feature type="region of interest" description="Disordered" evidence="1">
    <location>
        <begin position="118"/>
        <end position="167"/>
    </location>
</feature>
<gene>
    <name evidence="2" type="ORF">ACOF00016_LOCUS16904</name>
</gene>
<organism evidence="2">
    <name type="scientific">Amphora coffeiformis</name>
    <dbReference type="NCBI Taxonomy" id="265554"/>
    <lineage>
        <taxon>Eukaryota</taxon>
        <taxon>Sar</taxon>
        <taxon>Stramenopiles</taxon>
        <taxon>Ochrophyta</taxon>
        <taxon>Bacillariophyta</taxon>
        <taxon>Bacillariophyceae</taxon>
        <taxon>Bacillariophycidae</taxon>
        <taxon>Thalassiophysales</taxon>
        <taxon>Catenulaceae</taxon>
        <taxon>Amphora</taxon>
    </lineage>
</organism>
<dbReference type="EMBL" id="HBIM01022841">
    <property type="protein sequence ID" value="CAE0420117.1"/>
    <property type="molecule type" value="Transcribed_RNA"/>
</dbReference>
<proteinExistence type="predicted"/>
<accession>A0A7S3LE12</accession>
<reference evidence="2" key="1">
    <citation type="submission" date="2021-01" db="EMBL/GenBank/DDBJ databases">
        <authorList>
            <person name="Corre E."/>
            <person name="Pelletier E."/>
            <person name="Niang G."/>
            <person name="Scheremetjew M."/>
            <person name="Finn R."/>
            <person name="Kale V."/>
            <person name="Holt S."/>
            <person name="Cochrane G."/>
            <person name="Meng A."/>
            <person name="Brown T."/>
            <person name="Cohen L."/>
        </authorList>
    </citation>
    <scope>NUCLEOTIDE SEQUENCE</scope>
    <source>
        <strain evidence="2">CCMP127</strain>
    </source>
</reference>
<sequence>MIAKTQQQNKQKRALSSLLRIFGLHVNRFVPTTRGPFLTRTTQHKFHPQTKSRRGPHVAYFLPLSSKSSSIPIIMMYKSLLLVWILLFSIVEHSSAGWFDSVKESATGKAVVKDTNKAANQGKQMAQDATAAAKKKAEEAKKKSQQVAEDAKKKAQQAAEDAKKKGKEVAKEGRSFFGVKK</sequence>
<dbReference type="AlphaFoldDB" id="A0A7S3LE12"/>
<name>A0A7S3LE12_9STRA</name>
<evidence type="ECO:0000313" key="2">
    <source>
        <dbReference type="EMBL" id="CAE0420117.1"/>
    </source>
</evidence>